<evidence type="ECO:0000313" key="2">
    <source>
        <dbReference type="Proteomes" id="UP001630127"/>
    </source>
</evidence>
<dbReference type="EMBL" id="JBJUIK010000011">
    <property type="protein sequence ID" value="KAL3513037.1"/>
    <property type="molecule type" value="Genomic_DNA"/>
</dbReference>
<dbReference type="AlphaFoldDB" id="A0ABD2Z3S3"/>
<comment type="caution">
    <text evidence="1">The sequence shown here is derived from an EMBL/GenBank/DDBJ whole genome shotgun (WGS) entry which is preliminary data.</text>
</comment>
<protein>
    <submittedName>
        <fullName evidence="1">Uncharacterized protein</fullName>
    </submittedName>
</protein>
<gene>
    <name evidence="1" type="ORF">ACH5RR_025754</name>
</gene>
<reference evidence="1 2" key="1">
    <citation type="submission" date="2024-11" db="EMBL/GenBank/DDBJ databases">
        <title>A near-complete genome assembly of Cinchona calisaya.</title>
        <authorList>
            <person name="Lian D.C."/>
            <person name="Zhao X.W."/>
            <person name="Wei L."/>
        </authorList>
    </citation>
    <scope>NUCLEOTIDE SEQUENCE [LARGE SCALE GENOMIC DNA]</scope>
    <source>
        <tissue evidence="1">Nenye</tissue>
    </source>
</reference>
<organism evidence="1 2">
    <name type="scientific">Cinchona calisaya</name>
    <dbReference type="NCBI Taxonomy" id="153742"/>
    <lineage>
        <taxon>Eukaryota</taxon>
        <taxon>Viridiplantae</taxon>
        <taxon>Streptophyta</taxon>
        <taxon>Embryophyta</taxon>
        <taxon>Tracheophyta</taxon>
        <taxon>Spermatophyta</taxon>
        <taxon>Magnoliopsida</taxon>
        <taxon>eudicotyledons</taxon>
        <taxon>Gunneridae</taxon>
        <taxon>Pentapetalae</taxon>
        <taxon>asterids</taxon>
        <taxon>lamiids</taxon>
        <taxon>Gentianales</taxon>
        <taxon>Rubiaceae</taxon>
        <taxon>Cinchonoideae</taxon>
        <taxon>Cinchoneae</taxon>
        <taxon>Cinchona</taxon>
    </lineage>
</organism>
<keyword evidence="2" id="KW-1185">Reference proteome</keyword>
<accession>A0ABD2Z3S3</accession>
<name>A0ABD2Z3S3_9GENT</name>
<dbReference type="Proteomes" id="UP001630127">
    <property type="component" value="Unassembled WGS sequence"/>
</dbReference>
<sequence length="252" mass="28626">MAYYGRSMANSPKVVMGRILMNQQRKVAQTPPKVVDAENEAKFSDTKCSDSADLLRGLKELTIIECIVQPQPFNVDKWSRVDDEYMEGGGESGQCTSRCSNVAKNNERRMDEDILKYENMMLGKAGGVGHITRVIEGKIKLDVKPITVMLTQNKKEDKVAREAFMRKHWGYETFAVLDFLYIKKLSIDAHMISIDGETTNRFAMRTNSPRVHLCCHMRSGYVMQQVTLDQFMDHTNLLRNSLVVVAIEAHGK</sequence>
<proteinExistence type="predicted"/>
<evidence type="ECO:0000313" key="1">
    <source>
        <dbReference type="EMBL" id="KAL3513037.1"/>
    </source>
</evidence>